<evidence type="ECO:0000256" key="1">
    <source>
        <dbReference type="ARBA" id="ARBA00001335"/>
    </source>
</evidence>
<name>A0AAV2TWE9_CALDB</name>
<feature type="region of interest" description="Disordered" evidence="13">
    <location>
        <begin position="848"/>
        <end position="869"/>
    </location>
</feature>
<dbReference type="InterPro" id="IPR007889">
    <property type="entry name" value="HTH_Psq"/>
</dbReference>
<evidence type="ECO:0000256" key="6">
    <source>
        <dbReference type="ARBA" id="ARBA00015118"/>
    </source>
</evidence>
<dbReference type="PRINTS" id="PR00932">
    <property type="entry name" value="AMINO1PTASE"/>
</dbReference>
<comment type="catalytic activity">
    <reaction evidence="1">
        <text>Release of an N-terminal aspartate or glutamate from a peptide, with a preference for aspartate.</text>
        <dbReference type="EC" id="3.4.11.21"/>
    </reaction>
</comment>
<evidence type="ECO:0000313" key="16">
    <source>
        <dbReference type="Proteomes" id="UP001497525"/>
    </source>
</evidence>
<dbReference type="SUPFAM" id="SSF53187">
    <property type="entry name" value="Zn-dependent exopeptidases"/>
    <property type="match status" value="1"/>
</dbReference>
<feature type="region of interest" description="Disordered" evidence="13">
    <location>
        <begin position="1154"/>
        <end position="1180"/>
    </location>
</feature>
<feature type="compositionally biased region" description="Low complexity" evidence="13">
    <location>
        <begin position="848"/>
        <end position="867"/>
    </location>
</feature>
<keyword evidence="11" id="KW-0862">Zinc</keyword>
<evidence type="ECO:0000256" key="9">
    <source>
        <dbReference type="ARBA" id="ARBA00022723"/>
    </source>
</evidence>
<evidence type="ECO:0000256" key="5">
    <source>
        <dbReference type="ARBA" id="ARBA00011965"/>
    </source>
</evidence>
<keyword evidence="10" id="KW-0378">Hydrolase</keyword>
<keyword evidence="8" id="KW-0645">Protease</keyword>
<dbReference type="NCBIfam" id="NF002759">
    <property type="entry name" value="PRK02813.1"/>
    <property type="match status" value="1"/>
</dbReference>
<dbReference type="GO" id="GO:0008237">
    <property type="term" value="F:metallopeptidase activity"/>
    <property type="evidence" value="ECO:0007669"/>
    <property type="project" value="UniProtKB-KW"/>
</dbReference>
<keyword evidence="7" id="KW-0031">Aminopeptidase</keyword>
<dbReference type="Gene3D" id="3.40.630.10">
    <property type="entry name" value="Zn peptidases"/>
    <property type="match status" value="1"/>
</dbReference>
<dbReference type="Proteomes" id="UP001497525">
    <property type="component" value="Unassembled WGS sequence"/>
</dbReference>
<evidence type="ECO:0000256" key="11">
    <source>
        <dbReference type="ARBA" id="ARBA00022833"/>
    </source>
</evidence>
<dbReference type="GO" id="GO:0003677">
    <property type="term" value="F:DNA binding"/>
    <property type="evidence" value="ECO:0007669"/>
    <property type="project" value="InterPro"/>
</dbReference>
<feature type="compositionally biased region" description="Low complexity" evidence="13">
    <location>
        <begin position="1154"/>
        <end position="1178"/>
    </location>
</feature>
<dbReference type="InterPro" id="IPR023358">
    <property type="entry name" value="Peptidase_M18_dom2"/>
</dbReference>
<proteinExistence type="inferred from homology"/>
<organism evidence="15 16">
    <name type="scientific">Calicophoron daubneyi</name>
    <name type="common">Rumen fluke</name>
    <name type="synonym">Paramphistomum daubneyi</name>
    <dbReference type="NCBI Taxonomy" id="300641"/>
    <lineage>
        <taxon>Eukaryota</taxon>
        <taxon>Metazoa</taxon>
        <taxon>Spiralia</taxon>
        <taxon>Lophotrochozoa</taxon>
        <taxon>Platyhelminthes</taxon>
        <taxon>Trematoda</taxon>
        <taxon>Digenea</taxon>
        <taxon>Plagiorchiida</taxon>
        <taxon>Pronocephalata</taxon>
        <taxon>Paramphistomoidea</taxon>
        <taxon>Paramphistomidae</taxon>
        <taxon>Calicophoron</taxon>
    </lineage>
</organism>
<evidence type="ECO:0000256" key="4">
    <source>
        <dbReference type="ARBA" id="ARBA00011395"/>
    </source>
</evidence>
<evidence type="ECO:0000256" key="13">
    <source>
        <dbReference type="SAM" id="MobiDB-lite"/>
    </source>
</evidence>
<dbReference type="SUPFAM" id="SSF101821">
    <property type="entry name" value="Aminopeptidase/glucanase lid domain"/>
    <property type="match status" value="1"/>
</dbReference>
<feature type="compositionally biased region" description="Polar residues" evidence="13">
    <location>
        <begin position="149"/>
        <end position="162"/>
    </location>
</feature>
<dbReference type="Pfam" id="PF02127">
    <property type="entry name" value="Peptidase_M18"/>
    <property type="match status" value="1"/>
</dbReference>
<dbReference type="GO" id="GO:0006508">
    <property type="term" value="P:proteolysis"/>
    <property type="evidence" value="ECO:0007669"/>
    <property type="project" value="UniProtKB-KW"/>
</dbReference>
<dbReference type="GO" id="GO:0008270">
    <property type="term" value="F:zinc ion binding"/>
    <property type="evidence" value="ECO:0007669"/>
    <property type="project" value="InterPro"/>
</dbReference>
<dbReference type="Gene3D" id="2.30.250.10">
    <property type="entry name" value="Aminopeptidase i, Domain 2"/>
    <property type="match status" value="1"/>
</dbReference>
<evidence type="ECO:0000256" key="7">
    <source>
        <dbReference type="ARBA" id="ARBA00022438"/>
    </source>
</evidence>
<evidence type="ECO:0000256" key="2">
    <source>
        <dbReference type="ARBA" id="ARBA00001947"/>
    </source>
</evidence>
<evidence type="ECO:0000256" key="12">
    <source>
        <dbReference type="ARBA" id="ARBA00023049"/>
    </source>
</evidence>
<protein>
    <recommendedName>
        <fullName evidence="6">Aspartyl aminopeptidase</fullName>
        <ecNumber evidence="5">3.4.11.21</ecNumber>
    </recommendedName>
</protein>
<dbReference type="EMBL" id="CAXLJL010000856">
    <property type="protein sequence ID" value="CAL5141386.1"/>
    <property type="molecule type" value="Genomic_DNA"/>
</dbReference>
<dbReference type="EC" id="3.4.11.21" evidence="5"/>
<dbReference type="PANTHER" id="PTHR28570:SF3">
    <property type="entry name" value="ASPARTYL AMINOPEPTIDASE"/>
    <property type="match status" value="1"/>
</dbReference>
<comment type="similarity">
    <text evidence="3">Belongs to the peptidase M18 family.</text>
</comment>
<evidence type="ECO:0000256" key="8">
    <source>
        <dbReference type="ARBA" id="ARBA00022670"/>
    </source>
</evidence>
<comment type="subunit">
    <text evidence="4">Tetrahedron-shaped homododecamer built from six homodimers.</text>
</comment>
<comment type="cofactor">
    <cofactor evidence="2">
        <name>Zn(2+)</name>
        <dbReference type="ChEBI" id="CHEBI:29105"/>
    </cofactor>
</comment>
<evidence type="ECO:0000256" key="10">
    <source>
        <dbReference type="ARBA" id="ARBA00022801"/>
    </source>
</evidence>
<reference evidence="15" key="1">
    <citation type="submission" date="2024-06" db="EMBL/GenBank/DDBJ databases">
        <authorList>
            <person name="Liu X."/>
            <person name="Lenzi L."/>
            <person name="Haldenby T S."/>
            <person name="Uol C."/>
        </authorList>
    </citation>
    <scope>NUCLEOTIDE SEQUENCE</scope>
</reference>
<feature type="region of interest" description="Disordered" evidence="13">
    <location>
        <begin position="149"/>
        <end position="172"/>
    </location>
</feature>
<feature type="compositionally biased region" description="Polar residues" evidence="13">
    <location>
        <begin position="56"/>
        <end position="71"/>
    </location>
</feature>
<gene>
    <name evidence="15" type="ORF">CDAUBV1_LOCUS16635</name>
</gene>
<dbReference type="Pfam" id="PF05225">
    <property type="entry name" value="HTH_psq"/>
    <property type="match status" value="1"/>
</dbReference>
<feature type="region of interest" description="Disordered" evidence="13">
    <location>
        <begin position="1"/>
        <end position="41"/>
    </location>
</feature>
<evidence type="ECO:0000313" key="15">
    <source>
        <dbReference type="EMBL" id="CAL5141386.1"/>
    </source>
</evidence>
<dbReference type="FunFam" id="2.30.250.10:FF:000001">
    <property type="entry name" value="Aspartyl aminopeptidase 1"/>
    <property type="match status" value="1"/>
</dbReference>
<accession>A0AAV2TWE9</accession>
<sequence length="1454" mass="154149">MSESTKQCEEPFTSEDLEGTHGDELRANGTDSPVLHSGHCPIASDLATDNVKKENLVSSLGNGTPSASPIGSTEIPCSESQTLTSPSGASTPARTTPTDTVAVQPMDFPSAQISRSLNENSVLSASAPVSRVHSPLVEQNFVVPSSVVASTNPSPSVANSTVPKRPRHKPGERRELLTRAVEDVINLNISMRRAAQKYNLAKSSLCDFVRKNKISLPNLRFRSYQNAHNASDVKPAIGSSRPTKRMISEVEDGSLTSFNSAKQMCNNDVRRTNVTQTTQDNDSGLSHSFPQTESGCIPRSADGSFRTDCNGQLNSDPRSHFQSHKTERSLVENNFLSHRSGIHPGSSVPPILSKAYRNESPWHNAAGLPTLVPMRSWSTNTGGLTNGCSLNNPLNFDRKESCNPFSQSQQAVGMSQHLASSCAREGDNITADSEQLTPKFLRSFVDGAELLGFTSTQRAPNTGLITPSSFVSSTSGVSDIKSNADTACSPSECSRSCVHLTPPAPFNSLESDLGCDKIGSLFNSSVSAGGSVDSKKAENVDCQQLSASSTSCSISSSNLTSAVPSSFADIDRVRSSGDGVTLTCSFPSTSFAAPLSGQSSGLGLSGSASDTNLFTRVHGSSHLSFPSCDSQVNIRSDDQGVDDTGTTPDGTSVANTANFPFALNPVTCPDPPACPLSLGSFLPSDFSSSVGQAAVAALLLQHSRGFPPGSVGLPNLPYQSPVSQNVQNLFPNCSTDLGLYSTSVAGLPFTSLVSSKVNSNNTARSTSGHVSSLANSCTDTTTSVAGVNPTFLSTLTGLTNFSSVPDFLQSIGSEDLQQLLCRQVAAAAAAAQQSRLLGDSVAVIASNTGNGTGSSSTTTSGGATNSSPAPSTTLLGQLIPLLSNQTASQTLRHLIGTLIGSLQLRNWNSMSADPKDSVNSPLVSGEIPNTNNTVGVITDPNCSSGVASSFNNYSLFTGMNKGFRHAQGLIDFINKSPSPFHVVKTACDILNSNGFRELKEKEPWQLSPSDLVFVKKNGSALFAAAIGGKFKPGNPFHILGAHTDSPYLRLKPISERLKEGYVELGVETYGGGLWYTWFDRDLKVAGRAVYSDASGRLKEYLVHVNRPIACVPSLAIHLSQDLKTQGFLPNVEMNLLPVLCTSLMEQLNTGETLASAASDTASHPASAASAGPAIGVSGPKRRHPTGLVRLLGQELGLQDQEPLELELYLSDFEPARLGGLYNEFVHAPRLDNQFSCYTGLRGFVDSLTDLADDTCIRIFCMYDHEEVGSTSTQGANSQHTVNLLRRLAVSFASGKYGLSSDGTMEGPAAVSSTHFEESLSKSFLLSADMSHAVHPSYGERYESNHKPQLHGGLVLKCNSNQRYATNGLTAAAVRQLGLTANVPIQEYTNRQDMRCGTTIGPLLSSQLGIPTADVGFGQLAMHSCRELCGTVSADQAVQFYRTYFQHLSDVWPYE</sequence>
<evidence type="ECO:0000256" key="3">
    <source>
        <dbReference type="ARBA" id="ARBA00008290"/>
    </source>
</evidence>
<dbReference type="GO" id="GO:0004177">
    <property type="term" value="F:aminopeptidase activity"/>
    <property type="evidence" value="ECO:0007669"/>
    <property type="project" value="UniProtKB-KW"/>
</dbReference>
<keyword evidence="9" id="KW-0479">Metal-binding</keyword>
<feature type="domain" description="HTH psq-type" evidence="14">
    <location>
        <begin position="174"/>
        <end position="210"/>
    </location>
</feature>
<evidence type="ECO:0000259" key="14">
    <source>
        <dbReference type="Pfam" id="PF05225"/>
    </source>
</evidence>
<feature type="compositionally biased region" description="Polar residues" evidence="13">
    <location>
        <begin position="78"/>
        <end position="101"/>
    </location>
</feature>
<dbReference type="GO" id="GO:0005737">
    <property type="term" value="C:cytoplasm"/>
    <property type="evidence" value="ECO:0007669"/>
    <property type="project" value="UniProtKB-ARBA"/>
</dbReference>
<feature type="region of interest" description="Disordered" evidence="13">
    <location>
        <begin position="56"/>
        <end position="101"/>
    </location>
</feature>
<keyword evidence="12" id="KW-0482">Metalloprotease</keyword>
<dbReference type="CDD" id="cd05658">
    <property type="entry name" value="M18_DAP"/>
    <property type="match status" value="1"/>
</dbReference>
<dbReference type="PANTHER" id="PTHR28570">
    <property type="entry name" value="ASPARTYL AMINOPEPTIDASE"/>
    <property type="match status" value="1"/>
</dbReference>
<dbReference type="InterPro" id="IPR001948">
    <property type="entry name" value="Peptidase_M18"/>
</dbReference>
<comment type="caution">
    <text evidence="15">The sequence shown here is derived from an EMBL/GenBank/DDBJ whole genome shotgun (WGS) entry which is preliminary data.</text>
</comment>